<dbReference type="PROSITE" id="PS51677">
    <property type="entry name" value="NODB"/>
    <property type="match status" value="1"/>
</dbReference>
<dbReference type="PANTHER" id="PTHR34216">
    <property type="match status" value="1"/>
</dbReference>
<dbReference type="RefSeq" id="WP_079654252.1">
    <property type="nucleotide sequence ID" value="NZ_LT670846.1"/>
</dbReference>
<keyword evidence="2" id="KW-0732">Signal</keyword>
<evidence type="ECO:0000313" key="4">
    <source>
        <dbReference type="EMBL" id="SHK47498.1"/>
    </source>
</evidence>
<comment type="subcellular location">
    <subcellularLocation>
        <location evidence="1">Secreted</location>
    </subcellularLocation>
</comment>
<dbReference type="InterPro" id="IPR051398">
    <property type="entry name" value="Polysacch_Deacetylase"/>
</dbReference>
<evidence type="ECO:0000256" key="1">
    <source>
        <dbReference type="ARBA" id="ARBA00004613"/>
    </source>
</evidence>
<evidence type="ECO:0000259" key="3">
    <source>
        <dbReference type="PROSITE" id="PS51677"/>
    </source>
</evidence>
<dbReference type="Proteomes" id="UP000189810">
    <property type="component" value="Chromosome I"/>
</dbReference>
<dbReference type="GO" id="GO:0016810">
    <property type="term" value="F:hydrolase activity, acting on carbon-nitrogen (but not peptide) bonds"/>
    <property type="evidence" value="ECO:0007669"/>
    <property type="project" value="InterPro"/>
</dbReference>
<dbReference type="AlphaFoldDB" id="A0A1M6SSD1"/>
<dbReference type="GO" id="GO:0005975">
    <property type="term" value="P:carbohydrate metabolic process"/>
    <property type="evidence" value="ECO:0007669"/>
    <property type="project" value="InterPro"/>
</dbReference>
<dbReference type="InterPro" id="IPR011330">
    <property type="entry name" value="Glyco_hydro/deAcase_b/a-brl"/>
</dbReference>
<gene>
    <name evidence="4" type="ORF">SAMN05444391_1144</name>
</gene>
<dbReference type="EMBL" id="LT670846">
    <property type="protein sequence ID" value="SHK47498.1"/>
    <property type="molecule type" value="Genomic_DNA"/>
</dbReference>
<dbReference type="PANTHER" id="PTHR34216:SF3">
    <property type="entry name" value="POLY-BETA-1,6-N-ACETYL-D-GLUCOSAMINE N-DEACETYLASE"/>
    <property type="match status" value="1"/>
</dbReference>
<proteinExistence type="predicted"/>
<organism evidence="4 5">
    <name type="scientific">Thermocrinis minervae</name>
    <dbReference type="NCBI Taxonomy" id="381751"/>
    <lineage>
        <taxon>Bacteria</taxon>
        <taxon>Pseudomonadati</taxon>
        <taxon>Aquificota</taxon>
        <taxon>Aquificia</taxon>
        <taxon>Aquificales</taxon>
        <taxon>Aquificaceae</taxon>
        <taxon>Thermocrinis</taxon>
    </lineage>
</organism>
<feature type="domain" description="NodB homology" evidence="3">
    <location>
        <begin position="55"/>
        <end position="95"/>
    </location>
</feature>
<dbReference type="OrthoDB" id="9778320at2"/>
<name>A0A1M6SSD1_9AQUI</name>
<dbReference type="Gene3D" id="3.20.20.370">
    <property type="entry name" value="Glycoside hydrolase/deacetylase"/>
    <property type="match status" value="1"/>
</dbReference>
<keyword evidence="5" id="KW-1185">Reference proteome</keyword>
<accession>A0A1M6SSD1</accession>
<dbReference type="STRING" id="381751.SAMN05444391_1144"/>
<evidence type="ECO:0000313" key="5">
    <source>
        <dbReference type="Proteomes" id="UP000189810"/>
    </source>
</evidence>
<dbReference type="CDD" id="cd10969">
    <property type="entry name" value="CE4_Ecf1_like_5s"/>
    <property type="match status" value="1"/>
</dbReference>
<dbReference type="GO" id="GO:0005576">
    <property type="term" value="C:extracellular region"/>
    <property type="evidence" value="ECO:0007669"/>
    <property type="project" value="UniProtKB-SubCell"/>
</dbReference>
<dbReference type="Pfam" id="PF01522">
    <property type="entry name" value="Polysacc_deac_1"/>
    <property type="match status" value="1"/>
</dbReference>
<reference evidence="4 5" key="1">
    <citation type="submission" date="2016-11" db="EMBL/GenBank/DDBJ databases">
        <authorList>
            <person name="Jaros S."/>
            <person name="Januszkiewicz K."/>
            <person name="Wedrychowicz H."/>
        </authorList>
    </citation>
    <scope>NUCLEOTIDE SEQUENCE [LARGE SCALE GENOMIC DNA]</scope>
    <source>
        <strain evidence="4 5">DSM 19557</strain>
    </source>
</reference>
<sequence length="345" mass="41138">MLAVLLYHKVVKWPSFDVWWKTFDLEMSILKKLFRVVDLDQILEYLHLQRLPDNPTVAITFDDGYADNWIYAYPILKKHRLKATLFITTSRIQKSDKRRPTLLDYWEGKVGLKELYTPKTMHEANLEFLKERISEDFLTVGEIRSMRDVFNFGWHSVHHTKDFYEEKILGFYEGKGHWSLLHAYGEEPRTGYPLFPLKGSLSVRVGKLRKEVKEFIKSLGKNFFQRKEWKRELSSLLKKNFSSMLEFEDPVERYERITREILLAKEELEGLTDQKVYHGAYPFGDYDDLLKSRLSEYLSSAFTTEKRSILLGDDPYLLPRITVPKDLWSFMYIVVKLFRRRIKHV</sequence>
<evidence type="ECO:0000256" key="2">
    <source>
        <dbReference type="ARBA" id="ARBA00022729"/>
    </source>
</evidence>
<dbReference type="SUPFAM" id="SSF88713">
    <property type="entry name" value="Glycoside hydrolase/deacetylase"/>
    <property type="match status" value="1"/>
</dbReference>
<protein>
    <submittedName>
        <fullName evidence="4">Polysaccharide deacetylase</fullName>
    </submittedName>
</protein>
<dbReference type="InterPro" id="IPR002509">
    <property type="entry name" value="NODB_dom"/>
</dbReference>